<dbReference type="PANTHER" id="PTHR43236:SF1">
    <property type="entry name" value="BLL7220 PROTEIN"/>
    <property type="match status" value="1"/>
</dbReference>
<comment type="similarity">
    <text evidence="1">Belongs to the short-chain fatty acyl-CoA assimilation regulator (ScfR) family.</text>
</comment>
<name>A0A1T5HI57_9BACT</name>
<dbReference type="PROSITE" id="PS50943">
    <property type="entry name" value="HTH_CROC1"/>
    <property type="match status" value="1"/>
</dbReference>
<evidence type="ECO:0000256" key="1">
    <source>
        <dbReference type="ARBA" id="ARBA00007227"/>
    </source>
</evidence>
<dbReference type="InterPro" id="IPR001387">
    <property type="entry name" value="Cro/C1-type_HTH"/>
</dbReference>
<evidence type="ECO:0000313" key="4">
    <source>
        <dbReference type="Proteomes" id="UP000190897"/>
    </source>
</evidence>
<dbReference type="PANTHER" id="PTHR43236">
    <property type="entry name" value="ANTITOXIN HIGA1"/>
    <property type="match status" value="1"/>
</dbReference>
<dbReference type="EMBL" id="FUZA01000017">
    <property type="protein sequence ID" value="SKC20250.1"/>
    <property type="molecule type" value="Genomic_DNA"/>
</dbReference>
<dbReference type="CDD" id="cd00093">
    <property type="entry name" value="HTH_XRE"/>
    <property type="match status" value="1"/>
</dbReference>
<evidence type="ECO:0000313" key="3">
    <source>
        <dbReference type="EMBL" id="SKC20250.1"/>
    </source>
</evidence>
<organism evidence="3 4">
    <name type="scientific">Dyadobacter psychrophilus</name>
    <dbReference type="NCBI Taxonomy" id="651661"/>
    <lineage>
        <taxon>Bacteria</taxon>
        <taxon>Pseudomonadati</taxon>
        <taxon>Bacteroidota</taxon>
        <taxon>Cytophagia</taxon>
        <taxon>Cytophagales</taxon>
        <taxon>Spirosomataceae</taxon>
        <taxon>Dyadobacter</taxon>
    </lineage>
</organism>
<dbReference type="AlphaFoldDB" id="A0A1T5HI57"/>
<dbReference type="InterPro" id="IPR052345">
    <property type="entry name" value="Rad_response_metalloprotease"/>
</dbReference>
<dbReference type="SMART" id="SM00530">
    <property type="entry name" value="HTH_XRE"/>
    <property type="match status" value="1"/>
</dbReference>
<dbReference type="Gene3D" id="1.10.10.2910">
    <property type="match status" value="1"/>
</dbReference>
<dbReference type="Proteomes" id="UP000190897">
    <property type="component" value="Unassembled WGS sequence"/>
</dbReference>
<dbReference type="InterPro" id="IPR010982">
    <property type="entry name" value="Lambda_DNA-bd_dom_sf"/>
</dbReference>
<reference evidence="4" key="1">
    <citation type="submission" date="2017-02" db="EMBL/GenBank/DDBJ databases">
        <authorList>
            <person name="Varghese N."/>
            <person name="Submissions S."/>
        </authorList>
    </citation>
    <scope>NUCLEOTIDE SEQUENCE [LARGE SCALE GENOMIC DNA]</scope>
    <source>
        <strain evidence="4">DSM 22270</strain>
    </source>
</reference>
<sequence length="347" mass="39944">MKFNEKTLTLARESRGYTQKQLSEKSGVAQGTISKIELGQLSAPEYLIELFSKALNYPVDFFAQEPYFYVRGHYRSKQSISDKASKMYLAKMTIVERIFTTLQTAVELPEPNVPSWDIDVDGGNPAMAALFVRDKWKIPKGRINNLTELVEDNGILVMLLDLGEKDGFSTYSDIKYPVIFLNNRRTSDRLRFTLAHELGHLVLHWGKKDHGRDEEQEAHEFASELLMPSQDIKPYLNKLNSSTLTDLKRYWKTSMASIARKAKDLGTITQDQYYYMMKGFSANGYRTFGEPELFEPEKPTILSDIVELYLNDLNYTKQELASLLHLSMDDLDELLFNKAKLFQISRN</sequence>
<dbReference type="OrthoDB" id="9794834at2"/>
<dbReference type="InterPro" id="IPR010359">
    <property type="entry name" value="IrrE_HExxH"/>
</dbReference>
<protein>
    <submittedName>
        <fullName evidence="3">Zn-dependent peptidase ImmA, M78 family</fullName>
    </submittedName>
</protein>
<feature type="domain" description="HTH cro/C1-type" evidence="2">
    <location>
        <begin position="8"/>
        <end position="62"/>
    </location>
</feature>
<gene>
    <name evidence="3" type="ORF">SAMN05660293_05616</name>
</gene>
<dbReference type="Gene3D" id="1.10.260.40">
    <property type="entry name" value="lambda repressor-like DNA-binding domains"/>
    <property type="match status" value="1"/>
</dbReference>
<dbReference type="Pfam" id="PF01381">
    <property type="entry name" value="HTH_3"/>
    <property type="match status" value="1"/>
</dbReference>
<dbReference type="RefSeq" id="WP_082218036.1">
    <property type="nucleotide sequence ID" value="NZ_FUZA01000017.1"/>
</dbReference>
<accession>A0A1T5HI57</accession>
<evidence type="ECO:0000259" key="2">
    <source>
        <dbReference type="PROSITE" id="PS50943"/>
    </source>
</evidence>
<dbReference type="GO" id="GO:0003677">
    <property type="term" value="F:DNA binding"/>
    <property type="evidence" value="ECO:0007669"/>
    <property type="project" value="InterPro"/>
</dbReference>
<dbReference type="STRING" id="651661.SAMN05660293_05616"/>
<proteinExistence type="inferred from homology"/>
<keyword evidence="4" id="KW-1185">Reference proteome</keyword>
<dbReference type="Pfam" id="PF06114">
    <property type="entry name" value="Peptidase_M78"/>
    <property type="match status" value="1"/>
</dbReference>
<dbReference type="SUPFAM" id="SSF47413">
    <property type="entry name" value="lambda repressor-like DNA-binding domains"/>
    <property type="match status" value="1"/>
</dbReference>